<sequence length="336" mass="35734">MTIHDVAKQAGVSITTVSHSLNGKGVVAAATRQHVVDVAASMGYSADAIARGLRSSRLGVLGLVIRPLDSLDSYQPVGVDYFMRFAGAAAVEALDRGFGLMLVRDPTTSRVPDIALAVDGFVISDPIGNDPVIALLNRNDIPLVTVGRDVEHPEFTDWVGTGANADCAAIIAHLCERGAKSIAIVTGTDVNSWNIDSETTYLSWAAEQGQPVILYRQDETSGEAGGRAVAEEMLASESPIPDAVYCLTGRHAAGLQTRLQEAGYSIPADVLVVAGSDSEQTRNSSPPITSVDLMPERTAREAVALLVRRLEGDTDLTPPLIENELRIRESTNRHVN</sequence>
<feature type="domain" description="HTH lacI-type" evidence="4">
    <location>
        <begin position="1"/>
        <end position="55"/>
    </location>
</feature>
<comment type="caution">
    <text evidence="5">The sequence shown here is derived from an EMBL/GenBank/DDBJ whole genome shotgun (WGS) entry which is preliminary data.</text>
</comment>
<evidence type="ECO:0000259" key="4">
    <source>
        <dbReference type="PROSITE" id="PS50932"/>
    </source>
</evidence>
<organism evidence="5 6">
    <name type="scientific">Leifsonia kafniensis</name>
    <dbReference type="NCBI Taxonomy" id="475957"/>
    <lineage>
        <taxon>Bacteria</taxon>
        <taxon>Bacillati</taxon>
        <taxon>Actinomycetota</taxon>
        <taxon>Actinomycetes</taxon>
        <taxon>Micrococcales</taxon>
        <taxon>Microbacteriaceae</taxon>
        <taxon>Leifsonia</taxon>
    </lineage>
</organism>
<dbReference type="SMART" id="SM00354">
    <property type="entry name" value="HTH_LACI"/>
    <property type="match status" value="1"/>
</dbReference>
<accession>A0ABP7KJI0</accession>
<evidence type="ECO:0000313" key="6">
    <source>
        <dbReference type="Proteomes" id="UP001501803"/>
    </source>
</evidence>
<dbReference type="Pfam" id="PF13377">
    <property type="entry name" value="Peripla_BP_3"/>
    <property type="match status" value="1"/>
</dbReference>
<dbReference type="CDD" id="cd01392">
    <property type="entry name" value="HTH_LacI"/>
    <property type="match status" value="1"/>
</dbReference>
<name>A0ABP7KJI0_9MICO</name>
<gene>
    <name evidence="5" type="ORF">GCM10022381_19750</name>
</gene>
<dbReference type="GO" id="GO:0003677">
    <property type="term" value="F:DNA binding"/>
    <property type="evidence" value="ECO:0007669"/>
    <property type="project" value="UniProtKB-KW"/>
</dbReference>
<dbReference type="PANTHER" id="PTHR30146:SF153">
    <property type="entry name" value="LACTOSE OPERON REPRESSOR"/>
    <property type="match status" value="1"/>
</dbReference>
<evidence type="ECO:0000256" key="3">
    <source>
        <dbReference type="ARBA" id="ARBA00023163"/>
    </source>
</evidence>
<keyword evidence="6" id="KW-1185">Reference proteome</keyword>
<dbReference type="SUPFAM" id="SSF53822">
    <property type="entry name" value="Periplasmic binding protein-like I"/>
    <property type="match status" value="1"/>
</dbReference>
<dbReference type="InterPro" id="IPR046335">
    <property type="entry name" value="LacI/GalR-like_sensor"/>
</dbReference>
<dbReference type="InterPro" id="IPR028082">
    <property type="entry name" value="Peripla_BP_I"/>
</dbReference>
<dbReference type="Gene3D" id="1.10.260.40">
    <property type="entry name" value="lambda repressor-like DNA-binding domains"/>
    <property type="match status" value="1"/>
</dbReference>
<protein>
    <submittedName>
        <fullName evidence="5">LacI family DNA-binding transcriptional regulator</fullName>
    </submittedName>
</protein>
<dbReference type="SUPFAM" id="SSF47413">
    <property type="entry name" value="lambda repressor-like DNA-binding domains"/>
    <property type="match status" value="1"/>
</dbReference>
<dbReference type="InterPro" id="IPR000843">
    <property type="entry name" value="HTH_LacI"/>
</dbReference>
<dbReference type="EMBL" id="BAABCN010000004">
    <property type="protein sequence ID" value="GAA3877269.1"/>
    <property type="molecule type" value="Genomic_DNA"/>
</dbReference>
<dbReference type="PANTHER" id="PTHR30146">
    <property type="entry name" value="LACI-RELATED TRANSCRIPTIONAL REPRESSOR"/>
    <property type="match status" value="1"/>
</dbReference>
<reference evidence="6" key="1">
    <citation type="journal article" date="2019" name="Int. J. Syst. Evol. Microbiol.">
        <title>The Global Catalogue of Microorganisms (GCM) 10K type strain sequencing project: providing services to taxonomists for standard genome sequencing and annotation.</title>
        <authorList>
            <consortium name="The Broad Institute Genomics Platform"/>
            <consortium name="The Broad Institute Genome Sequencing Center for Infectious Disease"/>
            <person name="Wu L."/>
            <person name="Ma J."/>
        </authorList>
    </citation>
    <scope>NUCLEOTIDE SEQUENCE [LARGE SCALE GENOMIC DNA]</scope>
    <source>
        <strain evidence="6">JCM 17021</strain>
    </source>
</reference>
<proteinExistence type="predicted"/>
<evidence type="ECO:0000256" key="2">
    <source>
        <dbReference type="ARBA" id="ARBA00023125"/>
    </source>
</evidence>
<keyword evidence="2 5" id="KW-0238">DNA-binding</keyword>
<dbReference type="Gene3D" id="3.40.50.2300">
    <property type="match status" value="2"/>
</dbReference>
<evidence type="ECO:0000313" key="5">
    <source>
        <dbReference type="EMBL" id="GAA3877269.1"/>
    </source>
</evidence>
<dbReference type="InterPro" id="IPR010982">
    <property type="entry name" value="Lambda_DNA-bd_dom_sf"/>
</dbReference>
<keyword evidence="1" id="KW-0805">Transcription regulation</keyword>
<dbReference type="PROSITE" id="PS50932">
    <property type="entry name" value="HTH_LACI_2"/>
    <property type="match status" value="1"/>
</dbReference>
<evidence type="ECO:0000256" key="1">
    <source>
        <dbReference type="ARBA" id="ARBA00023015"/>
    </source>
</evidence>
<dbReference type="Proteomes" id="UP001501803">
    <property type="component" value="Unassembled WGS sequence"/>
</dbReference>
<dbReference type="Pfam" id="PF00356">
    <property type="entry name" value="LacI"/>
    <property type="match status" value="1"/>
</dbReference>
<keyword evidence="3" id="KW-0804">Transcription</keyword>